<dbReference type="PANTHER" id="PTHR45138">
    <property type="entry name" value="REGULATORY COMPONENTS OF SENSORY TRANSDUCTION SYSTEM"/>
    <property type="match status" value="1"/>
</dbReference>
<evidence type="ECO:0000259" key="5">
    <source>
        <dbReference type="PROSITE" id="PS50894"/>
    </source>
</evidence>
<sequence>MGKVELLVDLQKYKNLLFQNIKKELTNWFESEEVETISSTEVYRFLHSLKGTAGTLNLEGLAQLARNLLAELDENSEYNWLKKDLKDYLFQLIELTYEYEHFEEEQTVNNREWHHDTQLVQIVDDDISMLILLKDVLEEKGLMVITNVDPEKAVEQYYELQPDCLIIDIHLPTKNGFEILNEIQQHNEKYFIPNIMISIDHDKETRIKAFQNGADDFISKPIEIDEFLVRIERHLQRKKIFDQSVLIDELTQVYNRRFLEDSYTKQLHDLNRTGQVFTICILDLDYFKKINDTYGHLTGDQVLSEFAQFLKNEVRKGDMVYRVGGEEFSIIFPRANDLEVQKCVTNMITRFSEKVFTHDEKKFSITFSAGVYTVSNSDTSLKDALREADVALYEAKRLGRARVELSHNSVDLYNKKVLHISVVDDDIIIRSILEKLLRGIQDERLDIKIGIYEDGATFLQSEYAQNGENHFLILDGMMPGMDGLEVLQAIKGGKYADRFTVLMLTGRKRDEDIASALKLGADDYVTKPFSTTELDARIKRLLKRVK</sequence>
<dbReference type="NCBIfam" id="TIGR00254">
    <property type="entry name" value="GGDEF"/>
    <property type="match status" value="1"/>
</dbReference>
<keyword evidence="7" id="KW-1185">Reference proteome</keyword>
<name>A0A432L9C7_9BACI</name>
<accession>A0A432L9C7</accession>
<dbReference type="PROSITE" id="PS50887">
    <property type="entry name" value="GGDEF"/>
    <property type="match status" value="1"/>
</dbReference>
<dbReference type="Gene3D" id="3.30.70.270">
    <property type="match status" value="1"/>
</dbReference>
<organism evidence="6 7">
    <name type="scientific">Lysinibacillus antri</name>
    <dbReference type="NCBI Taxonomy" id="2498145"/>
    <lineage>
        <taxon>Bacteria</taxon>
        <taxon>Bacillati</taxon>
        <taxon>Bacillota</taxon>
        <taxon>Bacilli</taxon>
        <taxon>Bacillales</taxon>
        <taxon>Bacillaceae</taxon>
        <taxon>Lysinibacillus</taxon>
    </lineage>
</organism>
<dbReference type="FunFam" id="3.30.70.270:FF:000001">
    <property type="entry name" value="Diguanylate cyclase domain protein"/>
    <property type="match status" value="1"/>
</dbReference>
<keyword evidence="2" id="KW-0597">Phosphoprotein</keyword>
<dbReference type="InterPro" id="IPR008207">
    <property type="entry name" value="Sig_transdc_His_kin_Hpt_dom"/>
</dbReference>
<evidence type="ECO:0000259" key="4">
    <source>
        <dbReference type="PROSITE" id="PS50887"/>
    </source>
</evidence>
<feature type="modified residue" description="4-aspartylphosphate" evidence="2">
    <location>
        <position position="168"/>
    </location>
</feature>
<dbReference type="GO" id="GO:0052621">
    <property type="term" value="F:diguanylate cyclase activity"/>
    <property type="evidence" value="ECO:0007669"/>
    <property type="project" value="TreeGrafter"/>
</dbReference>
<dbReference type="PROSITE" id="PS50894">
    <property type="entry name" value="HPT"/>
    <property type="match status" value="1"/>
</dbReference>
<dbReference type="SUPFAM" id="SSF55073">
    <property type="entry name" value="Nucleotide cyclase"/>
    <property type="match status" value="1"/>
</dbReference>
<dbReference type="GO" id="GO:0005886">
    <property type="term" value="C:plasma membrane"/>
    <property type="evidence" value="ECO:0007669"/>
    <property type="project" value="TreeGrafter"/>
</dbReference>
<protein>
    <submittedName>
        <fullName evidence="6">Diguanylate cyclase</fullName>
    </submittedName>
</protein>
<dbReference type="GO" id="GO:0000160">
    <property type="term" value="P:phosphorelay signal transduction system"/>
    <property type="evidence" value="ECO:0007669"/>
    <property type="project" value="InterPro"/>
</dbReference>
<reference evidence="6 7" key="1">
    <citation type="submission" date="2018-12" db="EMBL/GenBank/DDBJ databases">
        <title>Lysinibacillus antri sp. nov., isolated from a cave soil.</title>
        <authorList>
            <person name="Narsing Rao M.P."/>
            <person name="Zhang H."/>
            <person name="Dong Z.-Y."/>
            <person name="Niu X.-K."/>
            <person name="Zhang K."/>
            <person name="Fang B.-Z."/>
            <person name="Kang Y.-Q."/>
            <person name="Xiao M."/>
            <person name="Li W.-J."/>
        </authorList>
    </citation>
    <scope>NUCLEOTIDE SEQUENCE [LARGE SCALE GENOMIC DNA]</scope>
    <source>
        <strain evidence="6 7">SYSU K30002</strain>
    </source>
</reference>
<proteinExistence type="predicted"/>
<evidence type="ECO:0000313" key="6">
    <source>
        <dbReference type="EMBL" id="RUL49560.1"/>
    </source>
</evidence>
<dbReference type="GO" id="GO:0043709">
    <property type="term" value="P:cell adhesion involved in single-species biofilm formation"/>
    <property type="evidence" value="ECO:0007669"/>
    <property type="project" value="TreeGrafter"/>
</dbReference>
<gene>
    <name evidence="6" type="ORF">EK386_14810</name>
</gene>
<feature type="domain" description="HPt" evidence="5">
    <location>
        <begin position="6"/>
        <end position="103"/>
    </location>
</feature>
<dbReference type="InterPro" id="IPR000160">
    <property type="entry name" value="GGDEF_dom"/>
</dbReference>
<dbReference type="InterPro" id="IPR001789">
    <property type="entry name" value="Sig_transdc_resp-reg_receiver"/>
</dbReference>
<dbReference type="InterPro" id="IPR050469">
    <property type="entry name" value="Diguanylate_Cyclase"/>
</dbReference>
<dbReference type="AlphaFoldDB" id="A0A432L9C7"/>
<dbReference type="Gene3D" id="3.40.50.2300">
    <property type="match status" value="2"/>
</dbReference>
<dbReference type="SMART" id="SM00267">
    <property type="entry name" value="GGDEF"/>
    <property type="match status" value="1"/>
</dbReference>
<feature type="domain" description="Response regulatory" evidence="3">
    <location>
        <begin position="419"/>
        <end position="542"/>
    </location>
</feature>
<dbReference type="CDD" id="cd01949">
    <property type="entry name" value="GGDEF"/>
    <property type="match status" value="1"/>
</dbReference>
<comment type="caution">
    <text evidence="6">The sequence shown here is derived from an EMBL/GenBank/DDBJ whole genome shotgun (WGS) entry which is preliminary data.</text>
</comment>
<dbReference type="GO" id="GO:1902201">
    <property type="term" value="P:negative regulation of bacterial-type flagellum-dependent cell motility"/>
    <property type="evidence" value="ECO:0007669"/>
    <property type="project" value="TreeGrafter"/>
</dbReference>
<evidence type="ECO:0000313" key="7">
    <source>
        <dbReference type="Proteomes" id="UP000287910"/>
    </source>
</evidence>
<dbReference type="Pfam" id="PF00072">
    <property type="entry name" value="Response_reg"/>
    <property type="match status" value="2"/>
</dbReference>
<dbReference type="SMART" id="SM00448">
    <property type="entry name" value="REC"/>
    <property type="match status" value="2"/>
</dbReference>
<dbReference type="CDD" id="cd17574">
    <property type="entry name" value="REC_OmpR"/>
    <property type="match status" value="1"/>
</dbReference>
<dbReference type="Pfam" id="PF00990">
    <property type="entry name" value="GGDEF"/>
    <property type="match status" value="1"/>
</dbReference>
<dbReference type="InterPro" id="IPR043128">
    <property type="entry name" value="Rev_trsase/Diguanyl_cyclase"/>
</dbReference>
<dbReference type="SUPFAM" id="SSF47226">
    <property type="entry name" value="Histidine-containing phosphotransfer domain, HPT domain"/>
    <property type="match status" value="1"/>
</dbReference>
<dbReference type="PROSITE" id="PS50110">
    <property type="entry name" value="RESPONSE_REGULATORY"/>
    <property type="match status" value="2"/>
</dbReference>
<feature type="modified residue" description="Phosphohistidine" evidence="1">
    <location>
        <position position="47"/>
    </location>
</feature>
<dbReference type="Gene3D" id="1.20.120.160">
    <property type="entry name" value="HPT domain"/>
    <property type="match status" value="1"/>
</dbReference>
<feature type="domain" description="GGDEF" evidence="4">
    <location>
        <begin position="275"/>
        <end position="408"/>
    </location>
</feature>
<dbReference type="InterPro" id="IPR029787">
    <property type="entry name" value="Nucleotide_cyclase"/>
</dbReference>
<dbReference type="InterPro" id="IPR011006">
    <property type="entry name" value="CheY-like_superfamily"/>
</dbReference>
<feature type="domain" description="Response regulatory" evidence="3">
    <location>
        <begin position="119"/>
        <end position="235"/>
    </location>
</feature>
<feature type="modified residue" description="4-aspartylphosphate" evidence="2">
    <location>
        <position position="475"/>
    </location>
</feature>
<dbReference type="Proteomes" id="UP000287910">
    <property type="component" value="Unassembled WGS sequence"/>
</dbReference>
<evidence type="ECO:0000256" key="1">
    <source>
        <dbReference type="PROSITE-ProRule" id="PRU00110"/>
    </source>
</evidence>
<dbReference type="EMBL" id="RYYR01000024">
    <property type="protein sequence ID" value="RUL49560.1"/>
    <property type="molecule type" value="Genomic_DNA"/>
</dbReference>
<evidence type="ECO:0000256" key="2">
    <source>
        <dbReference type="PROSITE-ProRule" id="PRU00169"/>
    </source>
</evidence>
<dbReference type="InterPro" id="IPR036641">
    <property type="entry name" value="HPT_dom_sf"/>
</dbReference>
<evidence type="ECO:0000259" key="3">
    <source>
        <dbReference type="PROSITE" id="PS50110"/>
    </source>
</evidence>
<dbReference type="PANTHER" id="PTHR45138:SF9">
    <property type="entry name" value="DIGUANYLATE CYCLASE DGCM-RELATED"/>
    <property type="match status" value="1"/>
</dbReference>
<dbReference type="SUPFAM" id="SSF52172">
    <property type="entry name" value="CheY-like"/>
    <property type="match status" value="2"/>
</dbReference>